<dbReference type="InterPro" id="IPR010237">
    <property type="entry name" value="Pyr-5-nucltdase"/>
</dbReference>
<dbReference type="AlphaFoldDB" id="A0A0K8NY28"/>
<name>A0A0K8NY28_PISS1</name>
<evidence type="ECO:0000313" key="3">
    <source>
        <dbReference type="EMBL" id="GAP35286.1"/>
    </source>
</evidence>
<feature type="region of interest" description="Disordered" evidence="1">
    <location>
        <begin position="1"/>
        <end position="32"/>
    </location>
</feature>
<dbReference type="PANTHER" id="PTHR12725:SF117">
    <property type="entry name" value="HALOACID DEHALOGENASE-LIKE HYDROLASE"/>
    <property type="match status" value="1"/>
</dbReference>
<comment type="caution">
    <text evidence="3">The sequence shown here is derived from an EMBL/GenBank/DDBJ whole genome shotgun (WGS) entry which is preliminary data.</text>
</comment>
<organism evidence="3 4">
    <name type="scientific">Piscinibacter sakaiensis</name>
    <name type="common">Ideonella sakaiensis</name>
    <dbReference type="NCBI Taxonomy" id="1547922"/>
    <lineage>
        <taxon>Bacteria</taxon>
        <taxon>Pseudomonadati</taxon>
        <taxon>Pseudomonadota</taxon>
        <taxon>Betaproteobacteria</taxon>
        <taxon>Burkholderiales</taxon>
        <taxon>Sphaerotilaceae</taxon>
        <taxon>Piscinibacter</taxon>
    </lineage>
</organism>
<dbReference type="EMBL" id="BBYR01000017">
    <property type="protein sequence ID" value="GAP35286.1"/>
    <property type="molecule type" value="Genomic_DNA"/>
</dbReference>
<feature type="signal peptide" evidence="2">
    <location>
        <begin position="1"/>
        <end position="22"/>
    </location>
</feature>
<dbReference type="SFLD" id="SFLDG01132">
    <property type="entry name" value="C1.5.3:_5'-Nucleotidase_Like"/>
    <property type="match status" value="1"/>
</dbReference>
<gene>
    <name evidence="3" type="ORF">ISF6_0877</name>
</gene>
<feature type="chain" id="PRO_5005513475" evidence="2">
    <location>
        <begin position="23"/>
        <end position="263"/>
    </location>
</feature>
<dbReference type="InterPro" id="IPR036412">
    <property type="entry name" value="HAD-like_sf"/>
</dbReference>
<dbReference type="SUPFAM" id="SSF56784">
    <property type="entry name" value="HAD-like"/>
    <property type="match status" value="1"/>
</dbReference>
<evidence type="ECO:0000256" key="2">
    <source>
        <dbReference type="SAM" id="SignalP"/>
    </source>
</evidence>
<evidence type="ECO:0000256" key="1">
    <source>
        <dbReference type="SAM" id="MobiDB-lite"/>
    </source>
</evidence>
<dbReference type="InterPro" id="IPR006439">
    <property type="entry name" value="HAD-SF_hydro_IA"/>
</dbReference>
<protein>
    <submittedName>
        <fullName evidence="3">Pyridoxal-5'-phosphate phosphatase</fullName>
        <ecNumber evidence="3">3.1.3.74</ecNumber>
    </submittedName>
</protein>
<sequence>MRRLRRRWRGGLPAASAAPAPASVPAAARPAGRRPPPVWLFDLDDTLHDASHAAFGQASAAMNDYIVRHIGLTAEEAAVLRQGYWRRYGATLLGLVRHHGVVARHFLDETHALPGLEERLRCHAADRRALCRLPGRRYVVTNGPRAYAARVLRGLRLHGLFDGVLGVEDMRMFGEHRPKPDRRALRHLLARLKLVPARCVLVEDTLSNQKAVRRLGLRTVWMQGYQPPGARAAGGRARGGRPAYVCARIKRIAALRALQQFSR</sequence>
<dbReference type="Gene3D" id="1.10.150.450">
    <property type="match status" value="1"/>
</dbReference>
<dbReference type="STRING" id="1547922.ISF6_0877"/>
<accession>A0A0K8NY28</accession>
<feature type="compositionally biased region" description="Low complexity" evidence="1">
    <location>
        <begin position="10"/>
        <end position="30"/>
    </location>
</feature>
<reference evidence="3 4" key="2">
    <citation type="journal article" date="2016" name="Science">
        <title>A bacterium that degrades and assimilates poly(ethylene terephthalate).</title>
        <authorList>
            <person name="Yoshida S."/>
            <person name="Hiraga K."/>
            <person name="Takehana T."/>
            <person name="Taniguchi I."/>
            <person name="Yamaji H."/>
            <person name="Maeda Y."/>
            <person name="Toyohara K."/>
            <person name="Miyamoto K."/>
            <person name="Kimura Y."/>
            <person name="Oda K."/>
        </authorList>
    </citation>
    <scope>NUCLEOTIDE SEQUENCE [LARGE SCALE GENOMIC DNA]</scope>
    <source>
        <strain evidence="4">NBRC 110686 / TISTR 2288 / 201-F6</strain>
    </source>
</reference>
<dbReference type="PANTHER" id="PTHR12725">
    <property type="entry name" value="HALOACID DEHALOGENASE-LIKE HYDROLASE"/>
    <property type="match status" value="1"/>
</dbReference>
<dbReference type="SFLD" id="SFLDS00003">
    <property type="entry name" value="Haloacid_Dehalogenase"/>
    <property type="match status" value="1"/>
</dbReference>
<dbReference type="GO" id="GO:0033883">
    <property type="term" value="F:pyridoxal phosphatase activity"/>
    <property type="evidence" value="ECO:0007669"/>
    <property type="project" value="UniProtKB-EC"/>
</dbReference>
<dbReference type="Pfam" id="PF00702">
    <property type="entry name" value="Hydrolase"/>
    <property type="match status" value="1"/>
</dbReference>
<dbReference type="InterPro" id="IPR023214">
    <property type="entry name" value="HAD_sf"/>
</dbReference>
<dbReference type="SFLD" id="SFLDG01129">
    <property type="entry name" value="C1.5:_HAD__Beta-PGM__Phosphata"/>
    <property type="match status" value="1"/>
</dbReference>
<dbReference type="Gene3D" id="3.40.50.1000">
    <property type="entry name" value="HAD superfamily/HAD-like"/>
    <property type="match status" value="1"/>
</dbReference>
<dbReference type="EC" id="3.1.3.74" evidence="3"/>
<keyword evidence="4" id="KW-1185">Reference proteome</keyword>
<dbReference type="NCBIfam" id="TIGR01509">
    <property type="entry name" value="HAD-SF-IA-v3"/>
    <property type="match status" value="1"/>
</dbReference>
<proteinExistence type="predicted"/>
<keyword evidence="2" id="KW-0732">Signal</keyword>
<evidence type="ECO:0000313" key="4">
    <source>
        <dbReference type="Proteomes" id="UP000037660"/>
    </source>
</evidence>
<keyword evidence="3" id="KW-0378">Hydrolase</keyword>
<dbReference type="Proteomes" id="UP000037660">
    <property type="component" value="Unassembled WGS sequence"/>
</dbReference>
<reference evidence="4" key="1">
    <citation type="submission" date="2015-07" db="EMBL/GenBank/DDBJ databases">
        <title>Discovery of a poly(ethylene terephthalate assimilation.</title>
        <authorList>
            <person name="Yoshida S."/>
            <person name="Hiraga K."/>
            <person name="Takehana T."/>
            <person name="Taniguchi I."/>
            <person name="Yamaji H."/>
            <person name="Maeda Y."/>
            <person name="Toyohara K."/>
            <person name="Miyamoto K."/>
            <person name="Kimura Y."/>
            <person name="Oda K."/>
        </authorList>
    </citation>
    <scope>NUCLEOTIDE SEQUENCE [LARGE SCALE GENOMIC DNA]</scope>
    <source>
        <strain evidence="4">NBRC 110686 / TISTR 2288 / 201-F6</strain>
    </source>
</reference>